<evidence type="ECO:0000313" key="1">
    <source>
        <dbReference type="EMBL" id="GGE03193.1"/>
    </source>
</evidence>
<sequence>MITELHVRRDDLGVIAAIDRSAVIEDGEALFRIERFALTANNMTYAAHGVDMGYWGFFPAPAGFGIVPVWGFAVVAESRAEGVAVGERFYGYWPMASHAVLLPGKVSARGFSDVGAHRLALPPVYNNYVPASDAYGPETVQALFRPLYTTSFVLDVMLADSLAQTLVLTSASSKTALGLAQAAKGRQRVIGLTSAANRAFVEATGYYDNVVEYSDVADLAGDGPVALVDFSGNGAVRHAVHVALGERLIESHVVGDTHWDMANSNDLPGVAAKMFFAPTVIVERVKEWGPAGFEARLAAAWGRFIASTGWVEIIEADGAEAVAGHWRGLAAGRIDPAEGLVLTV</sequence>
<proteinExistence type="predicted"/>
<reference evidence="1" key="2">
    <citation type="submission" date="2020-09" db="EMBL/GenBank/DDBJ databases">
        <authorList>
            <person name="Sun Q."/>
            <person name="Zhou Y."/>
        </authorList>
    </citation>
    <scope>NUCLEOTIDE SEQUENCE</scope>
    <source>
        <strain evidence="1">CGMCC 1.15519</strain>
    </source>
</reference>
<protein>
    <recommendedName>
        <fullName evidence="3">DUF2855 family protein</fullName>
    </recommendedName>
</protein>
<accession>A0A917E4V8</accession>
<organism evidence="1 2">
    <name type="scientific">Sandarakinorhabdus glacialis</name>
    <dbReference type="NCBI Taxonomy" id="1614636"/>
    <lineage>
        <taxon>Bacteria</taxon>
        <taxon>Pseudomonadati</taxon>
        <taxon>Pseudomonadota</taxon>
        <taxon>Alphaproteobacteria</taxon>
        <taxon>Sphingomonadales</taxon>
        <taxon>Sphingosinicellaceae</taxon>
        <taxon>Sandarakinorhabdus</taxon>
    </lineage>
</organism>
<evidence type="ECO:0008006" key="3">
    <source>
        <dbReference type="Google" id="ProtNLM"/>
    </source>
</evidence>
<comment type="caution">
    <text evidence="1">The sequence shown here is derived from an EMBL/GenBank/DDBJ whole genome shotgun (WGS) entry which is preliminary data.</text>
</comment>
<dbReference type="AlphaFoldDB" id="A0A917E4V8"/>
<gene>
    <name evidence="1" type="ORF">GCM10011529_07040</name>
</gene>
<name>A0A917E4V8_9SPHN</name>
<dbReference type="InterPro" id="IPR021276">
    <property type="entry name" value="DUF2855"/>
</dbReference>
<evidence type="ECO:0000313" key="2">
    <source>
        <dbReference type="Proteomes" id="UP000635071"/>
    </source>
</evidence>
<reference evidence="1" key="1">
    <citation type="journal article" date="2014" name="Int. J. Syst. Evol. Microbiol.">
        <title>Complete genome sequence of Corynebacterium casei LMG S-19264T (=DSM 44701T), isolated from a smear-ripened cheese.</title>
        <authorList>
            <consortium name="US DOE Joint Genome Institute (JGI-PGF)"/>
            <person name="Walter F."/>
            <person name="Albersmeier A."/>
            <person name="Kalinowski J."/>
            <person name="Ruckert C."/>
        </authorList>
    </citation>
    <scope>NUCLEOTIDE SEQUENCE</scope>
    <source>
        <strain evidence="1">CGMCC 1.15519</strain>
    </source>
</reference>
<dbReference type="Proteomes" id="UP000635071">
    <property type="component" value="Unassembled WGS sequence"/>
</dbReference>
<dbReference type="EMBL" id="BMJM01000002">
    <property type="protein sequence ID" value="GGE03193.1"/>
    <property type="molecule type" value="Genomic_DNA"/>
</dbReference>
<keyword evidence="2" id="KW-1185">Reference proteome</keyword>
<dbReference type="Pfam" id="PF11017">
    <property type="entry name" value="DUF2855"/>
    <property type="match status" value="1"/>
</dbReference>